<protein>
    <recommendedName>
        <fullName evidence="5">Oxidoreductase</fullName>
    </recommendedName>
</protein>
<dbReference type="Pfam" id="PF01408">
    <property type="entry name" value="GFO_IDH_MocA"/>
    <property type="match status" value="1"/>
</dbReference>
<reference evidence="4" key="1">
    <citation type="submission" date="2017-09" db="EMBL/GenBank/DDBJ databases">
        <title>Depth-based differentiation of microbial function through sediment-hosted aquifers and enrichment of novel symbionts in the deep terrestrial subsurface.</title>
        <authorList>
            <person name="Probst A.J."/>
            <person name="Ladd B."/>
            <person name="Jarett J.K."/>
            <person name="Geller-Mcgrath D.E."/>
            <person name="Sieber C.M.K."/>
            <person name="Emerson J.B."/>
            <person name="Anantharaman K."/>
            <person name="Thomas B.C."/>
            <person name="Malmstrom R."/>
            <person name="Stieglmeier M."/>
            <person name="Klingl A."/>
            <person name="Woyke T."/>
            <person name="Ryan C.M."/>
            <person name="Banfield J.F."/>
        </authorList>
    </citation>
    <scope>NUCLEOTIDE SEQUENCE [LARGE SCALE GENOMIC DNA]</scope>
</reference>
<name>A0A2M7SBI7_9BACT</name>
<dbReference type="AlphaFoldDB" id="A0A2M7SBI7"/>
<sequence length="380" mass="42306">MEKVRIGVIGCGGMGQAHIKSIKELPEAELAAVCDVDAKVLDGLTKANNVKGFADSKELTGSGLVDAVVIATPHYFHPTIAVDAFEKGLHVLSEKPISVTVSAADIMLRAAKKSGKVFAVMYQQRTLPAIRLARQIIRSGKLGKIIRTMMVEPNYRCQAYYNSSGWRATWTGEGGGVLINQAPHGIDLFMLLGGMPVRVNARVRTKIHDIEVEDEASAMLEYENGTWGYYYTSTCEMPASTRMEISGDRGKLVYVDGELKLYMLNPPVSDHNKETKEMWSFPQVQEEQLELPKAETGHKEILRNFCAAILRKEELISPGEDGMKAVEFINAVCLSGRMGKPVDIPVDRRQYDMLLDKLRRNSKEKKEAVKTERVTDPRFK</sequence>
<feature type="domain" description="Gfo/Idh/MocA-like oxidoreductase N-terminal" evidence="1">
    <location>
        <begin position="4"/>
        <end position="121"/>
    </location>
</feature>
<organism evidence="3 4">
    <name type="scientific">Candidatus Desantisbacteria bacterium CG_4_10_14_0_8_um_filter_48_22</name>
    <dbReference type="NCBI Taxonomy" id="1974543"/>
    <lineage>
        <taxon>Bacteria</taxon>
        <taxon>Candidatus Desantisiibacteriota</taxon>
    </lineage>
</organism>
<evidence type="ECO:0000259" key="2">
    <source>
        <dbReference type="Pfam" id="PF22725"/>
    </source>
</evidence>
<dbReference type="InterPro" id="IPR036291">
    <property type="entry name" value="NAD(P)-bd_dom_sf"/>
</dbReference>
<dbReference type="InterPro" id="IPR052515">
    <property type="entry name" value="Gfo/Idh/MocA_Oxidoreductase"/>
</dbReference>
<dbReference type="EMBL" id="PFMR01000161">
    <property type="protein sequence ID" value="PIZ16861.1"/>
    <property type="molecule type" value="Genomic_DNA"/>
</dbReference>
<comment type="caution">
    <text evidence="3">The sequence shown here is derived from an EMBL/GenBank/DDBJ whole genome shotgun (WGS) entry which is preliminary data.</text>
</comment>
<dbReference type="PANTHER" id="PTHR43249:SF1">
    <property type="entry name" value="D-GLUCOSIDE 3-DEHYDROGENASE"/>
    <property type="match status" value="1"/>
</dbReference>
<evidence type="ECO:0000259" key="1">
    <source>
        <dbReference type="Pfam" id="PF01408"/>
    </source>
</evidence>
<dbReference type="GO" id="GO:0000166">
    <property type="term" value="F:nucleotide binding"/>
    <property type="evidence" value="ECO:0007669"/>
    <property type="project" value="InterPro"/>
</dbReference>
<evidence type="ECO:0008006" key="5">
    <source>
        <dbReference type="Google" id="ProtNLM"/>
    </source>
</evidence>
<evidence type="ECO:0000313" key="3">
    <source>
        <dbReference type="EMBL" id="PIZ16861.1"/>
    </source>
</evidence>
<dbReference type="SUPFAM" id="SSF51735">
    <property type="entry name" value="NAD(P)-binding Rossmann-fold domains"/>
    <property type="match status" value="1"/>
</dbReference>
<dbReference type="Gene3D" id="3.30.360.10">
    <property type="entry name" value="Dihydrodipicolinate Reductase, domain 2"/>
    <property type="match status" value="1"/>
</dbReference>
<proteinExistence type="predicted"/>
<feature type="domain" description="GFO/IDH/MocA-like oxidoreductase" evidence="2">
    <location>
        <begin position="131"/>
        <end position="252"/>
    </location>
</feature>
<dbReference type="Pfam" id="PF22725">
    <property type="entry name" value="GFO_IDH_MocA_C3"/>
    <property type="match status" value="1"/>
</dbReference>
<dbReference type="InterPro" id="IPR055170">
    <property type="entry name" value="GFO_IDH_MocA-like_dom"/>
</dbReference>
<evidence type="ECO:0000313" key="4">
    <source>
        <dbReference type="Proteomes" id="UP000229307"/>
    </source>
</evidence>
<gene>
    <name evidence="3" type="ORF">COY52_05895</name>
</gene>
<dbReference type="SUPFAM" id="SSF55347">
    <property type="entry name" value="Glyceraldehyde-3-phosphate dehydrogenase-like, C-terminal domain"/>
    <property type="match status" value="1"/>
</dbReference>
<dbReference type="PANTHER" id="PTHR43249">
    <property type="entry name" value="UDP-N-ACETYL-2-AMINO-2-DEOXY-D-GLUCURONATE OXIDASE"/>
    <property type="match status" value="1"/>
</dbReference>
<dbReference type="InterPro" id="IPR000683">
    <property type="entry name" value="Gfo/Idh/MocA-like_OxRdtase_N"/>
</dbReference>
<dbReference type="Proteomes" id="UP000229307">
    <property type="component" value="Unassembled WGS sequence"/>
</dbReference>
<dbReference type="Gene3D" id="3.40.50.720">
    <property type="entry name" value="NAD(P)-binding Rossmann-like Domain"/>
    <property type="match status" value="1"/>
</dbReference>
<accession>A0A2M7SBI7</accession>